<dbReference type="Pfam" id="PF01168">
    <property type="entry name" value="Ala_racemase_N"/>
    <property type="match status" value="1"/>
</dbReference>
<keyword evidence="8" id="KW-1185">Reference proteome</keyword>
<dbReference type="PANTHER" id="PTHR10146">
    <property type="entry name" value="PROLINE SYNTHETASE CO-TRANSCRIBED BACTERIAL HOMOLOG PROTEIN"/>
    <property type="match status" value="1"/>
</dbReference>
<evidence type="ECO:0000256" key="1">
    <source>
        <dbReference type="ARBA" id="ARBA00022898"/>
    </source>
</evidence>
<dbReference type="PIRSF" id="PIRSF004848">
    <property type="entry name" value="YBL036c_PLPDEIII"/>
    <property type="match status" value="1"/>
</dbReference>
<evidence type="ECO:0000256" key="3">
    <source>
        <dbReference type="PIRSR" id="PIRSR004848-1"/>
    </source>
</evidence>
<dbReference type="InterPro" id="IPR001608">
    <property type="entry name" value="Ala_racemase_N"/>
</dbReference>
<dbReference type="HAMAP" id="MF_02087">
    <property type="entry name" value="PLP_homeostasis"/>
    <property type="match status" value="1"/>
</dbReference>
<comment type="cofactor">
    <cofactor evidence="3">
        <name>pyridoxal 5'-phosphate</name>
        <dbReference type="ChEBI" id="CHEBI:597326"/>
    </cofactor>
</comment>
<evidence type="ECO:0000313" key="7">
    <source>
        <dbReference type="EMBL" id="SEM40948.1"/>
    </source>
</evidence>
<dbReference type="STRING" id="1036779.SAMN04515666_11125"/>
<dbReference type="AlphaFoldDB" id="A0A1H7Y6J4"/>
<feature type="region of interest" description="Disordered" evidence="5">
    <location>
        <begin position="1"/>
        <end position="22"/>
    </location>
</feature>
<comment type="similarity">
    <text evidence="2 4">Belongs to the pyridoxal phosphate-binding protein YggS/PROSC family.</text>
</comment>
<protein>
    <recommendedName>
        <fullName evidence="2">Pyridoxal phosphate homeostasis protein</fullName>
        <shortName evidence="2">PLP homeostasis protein</shortName>
    </recommendedName>
</protein>
<dbReference type="InterPro" id="IPR011078">
    <property type="entry name" value="PyrdxlP_homeostasis"/>
</dbReference>
<dbReference type="CDD" id="cd00635">
    <property type="entry name" value="PLPDE_III_YBL036c_like"/>
    <property type="match status" value="1"/>
</dbReference>
<dbReference type="Proteomes" id="UP000199664">
    <property type="component" value="Unassembled WGS sequence"/>
</dbReference>
<gene>
    <name evidence="7" type="ORF">SAMN04515666_11125</name>
</gene>
<evidence type="ECO:0000313" key="8">
    <source>
        <dbReference type="Proteomes" id="UP000199664"/>
    </source>
</evidence>
<name>A0A1H7Y6J4_9HYPH</name>
<reference evidence="8" key="1">
    <citation type="submission" date="2016-10" db="EMBL/GenBank/DDBJ databases">
        <authorList>
            <person name="Varghese N."/>
            <person name="Submissions S."/>
        </authorList>
    </citation>
    <scope>NUCLEOTIDE SEQUENCE [LARGE SCALE GENOMIC DNA]</scope>
    <source>
        <strain evidence="8">LMG 26383,CCUG 61248,R- 45681</strain>
    </source>
</reference>
<evidence type="ECO:0000259" key="6">
    <source>
        <dbReference type="Pfam" id="PF01168"/>
    </source>
</evidence>
<feature type="modified residue" description="N6-(pyridoxal phosphate)lysine" evidence="2 3">
    <location>
        <position position="69"/>
    </location>
</feature>
<evidence type="ECO:0000256" key="5">
    <source>
        <dbReference type="SAM" id="MobiDB-lite"/>
    </source>
</evidence>
<dbReference type="PANTHER" id="PTHR10146:SF14">
    <property type="entry name" value="PYRIDOXAL PHOSPHATE HOMEOSTASIS PROTEIN"/>
    <property type="match status" value="1"/>
</dbReference>
<keyword evidence="1 2" id="KW-0663">Pyridoxal phosphate</keyword>
<dbReference type="SUPFAM" id="SSF51419">
    <property type="entry name" value="PLP-binding barrel"/>
    <property type="match status" value="1"/>
</dbReference>
<comment type="function">
    <text evidence="2">Pyridoxal 5'-phosphate (PLP)-binding protein, which is involved in PLP homeostasis.</text>
</comment>
<evidence type="ECO:0000256" key="2">
    <source>
        <dbReference type="HAMAP-Rule" id="MF_02087"/>
    </source>
</evidence>
<sequence>MTAADIDQPDRNDERADDASLSAADIERFGSDPAGTFRANLAGVEERIARACARAGRDRASVRLLPITKTVPAQVLRCAFAAGITAFGENKIQEAMGKREALGDLAIDWSIVGHLQSNKVKYLTRFAREFHALDSLKLAELLDRQLGREGRSLDVYVQVNTSDEDSKFGLHPDALLPFVDRLGQFPRLKPRGLMTLALFSSDMARVRPCFALLRRLRNDALSRHPGLTGLSMGMTGDFEEAIEEGATVVRVGQAIFGKRPTPDGHYWPGFAKPG</sequence>
<organism evidence="7 8">
    <name type="scientific">Bosea lupini</name>
    <dbReference type="NCBI Taxonomy" id="1036779"/>
    <lineage>
        <taxon>Bacteria</taxon>
        <taxon>Pseudomonadati</taxon>
        <taxon>Pseudomonadota</taxon>
        <taxon>Alphaproteobacteria</taxon>
        <taxon>Hyphomicrobiales</taxon>
        <taxon>Boseaceae</taxon>
        <taxon>Bosea</taxon>
    </lineage>
</organism>
<dbReference type="InterPro" id="IPR029066">
    <property type="entry name" value="PLP-binding_barrel"/>
</dbReference>
<dbReference type="NCBIfam" id="TIGR00044">
    <property type="entry name" value="YggS family pyridoxal phosphate-dependent enzyme"/>
    <property type="match status" value="1"/>
</dbReference>
<evidence type="ECO:0000256" key="4">
    <source>
        <dbReference type="RuleBase" id="RU004514"/>
    </source>
</evidence>
<dbReference type="EMBL" id="FOAN01000011">
    <property type="protein sequence ID" value="SEM40948.1"/>
    <property type="molecule type" value="Genomic_DNA"/>
</dbReference>
<proteinExistence type="inferred from homology"/>
<feature type="domain" description="Alanine racemase N-terminal" evidence="6">
    <location>
        <begin position="46"/>
        <end position="260"/>
    </location>
</feature>
<accession>A0A1H7Y6J4</accession>
<dbReference type="Gene3D" id="3.20.20.10">
    <property type="entry name" value="Alanine racemase"/>
    <property type="match status" value="1"/>
</dbReference>
<dbReference type="GO" id="GO:0030170">
    <property type="term" value="F:pyridoxal phosphate binding"/>
    <property type="evidence" value="ECO:0007669"/>
    <property type="project" value="UniProtKB-UniRule"/>
</dbReference>
<feature type="compositionally biased region" description="Basic and acidic residues" evidence="5">
    <location>
        <begin position="8"/>
        <end position="18"/>
    </location>
</feature>